<keyword evidence="9" id="KW-0418">Kinase</keyword>
<dbReference type="EMBL" id="JBHTEF010000001">
    <property type="protein sequence ID" value="MFC7580631.1"/>
    <property type="molecule type" value="Genomic_DNA"/>
</dbReference>
<dbReference type="InterPro" id="IPR052023">
    <property type="entry name" value="Histidine_kinase_KdpD"/>
</dbReference>
<evidence type="ECO:0000256" key="8">
    <source>
        <dbReference type="ARBA" id="ARBA00022741"/>
    </source>
</evidence>
<dbReference type="Pfam" id="PF13493">
    <property type="entry name" value="DUF4118"/>
    <property type="match status" value="1"/>
</dbReference>
<sequence length="835" mass="87754">MTRGRLHVLLGAAPGAGKTYAMLEEGHRLADAGRRVLIGVVEAHGRSETAALADGLAVAPRRRVSHRGVELWEMDTDAILAAAPDLVLVDEFAHANAPRSRHEKRWQDVEDLLEGGLCVVTTVDVQHIESLNDVVEQITGVPQRETVPDEVLRRADEIELVDLAPEALRARLAEGKVCPPERIDAALSNYFRLGNLTAMRELALLWLADDVEGALRDYRSAHHIEALWETRERVVVALAGDSRGEALARRGARIAARSGGGDLLAVHVTSQDGLRSAIPGALARQRELVEKLGGTYHQLVGESVPEALLGFARSHDATQLVLGASRRTRLGQVLGGAGVGAEVIRAAGPIDVHIVSRPKRASGPRLPAPRGALSPRRRALGFLLAFILVPAMAWIAGTTVDADTLTVCALAFQLIVVVVALVGGLWPALLAALSSGLALDFFLIAPYRTIAVSAPRHLVILMLDVLIAVLVSLVVDRSARRGRQARRAAAESEILISLADSVLRADDALGAILSTTREAFGVEAVCLRGPGGGSSGRASVLGRDGDPGALGPRTTVPVGEGADLTVVGRDLDASDQRLLGVVATQLRTVLDHRDLETKAREIGPLEAANKVRSALLSAVSHDVRRPLAAATAAVTGLSSMGAELGEDDRAELLGLARDSLDDLTSLVTDLLDVSRVQAGAIPVGLGPVDAADAILPALDELHAGPDGVELALDPALPRLWADAALLRRVLVNLLANARRFSPPGVPVLLTTSSFGGTGQIRVVDHGPGIPQGRREDVFRPFQRLGDTDNTSGLGLGLALSKGFVDGMGGGLEAEDTPGGGLTMVVSLPCVQEDGP</sequence>
<evidence type="ECO:0000256" key="12">
    <source>
        <dbReference type="ARBA" id="ARBA00023012"/>
    </source>
</evidence>
<name>A0ABW2SM86_9ACTO</name>
<dbReference type="EC" id="2.7.13.3" evidence="4"/>
<proteinExistence type="predicted"/>
<dbReference type="InterPro" id="IPR003852">
    <property type="entry name" value="Sig_transdc_His_kinase_KdpD_N"/>
</dbReference>
<evidence type="ECO:0000259" key="16">
    <source>
        <dbReference type="PROSITE" id="PS50109"/>
    </source>
</evidence>
<keyword evidence="6" id="KW-0808">Transferase</keyword>
<evidence type="ECO:0000256" key="7">
    <source>
        <dbReference type="ARBA" id="ARBA00022692"/>
    </source>
</evidence>
<dbReference type="InterPro" id="IPR036097">
    <property type="entry name" value="HisK_dim/P_sf"/>
</dbReference>
<evidence type="ECO:0000256" key="11">
    <source>
        <dbReference type="ARBA" id="ARBA00022989"/>
    </source>
</evidence>
<keyword evidence="7 15" id="KW-0812">Transmembrane</keyword>
<evidence type="ECO:0000256" key="1">
    <source>
        <dbReference type="ARBA" id="ARBA00000085"/>
    </source>
</evidence>
<dbReference type="InterPro" id="IPR014729">
    <property type="entry name" value="Rossmann-like_a/b/a_fold"/>
</dbReference>
<evidence type="ECO:0000256" key="10">
    <source>
        <dbReference type="ARBA" id="ARBA00022840"/>
    </source>
</evidence>
<dbReference type="CDD" id="cd00082">
    <property type="entry name" value="HisKA"/>
    <property type="match status" value="1"/>
</dbReference>
<evidence type="ECO:0000256" key="5">
    <source>
        <dbReference type="ARBA" id="ARBA00022553"/>
    </source>
</evidence>
<dbReference type="SMART" id="SM00387">
    <property type="entry name" value="HATPase_c"/>
    <property type="match status" value="1"/>
</dbReference>
<dbReference type="PROSITE" id="PS50109">
    <property type="entry name" value="HIS_KIN"/>
    <property type="match status" value="1"/>
</dbReference>
<dbReference type="PANTHER" id="PTHR45569">
    <property type="entry name" value="SENSOR PROTEIN KDPD"/>
    <property type="match status" value="1"/>
</dbReference>
<comment type="catalytic activity">
    <reaction evidence="1">
        <text>ATP + protein L-histidine = ADP + protein N-phospho-L-histidine.</text>
        <dbReference type="EC" id="2.7.13.3"/>
    </reaction>
</comment>
<feature type="domain" description="Histidine kinase" evidence="16">
    <location>
        <begin position="618"/>
        <end position="831"/>
    </location>
</feature>
<dbReference type="Proteomes" id="UP001596527">
    <property type="component" value="Unassembled WGS sequence"/>
</dbReference>
<comment type="subcellular location">
    <subcellularLocation>
        <location evidence="3">Cell membrane</location>
    </subcellularLocation>
    <subcellularLocation>
        <location evidence="2">Membrane</location>
        <topology evidence="2">Multi-pass membrane protein</topology>
    </subcellularLocation>
</comment>
<evidence type="ECO:0000256" key="4">
    <source>
        <dbReference type="ARBA" id="ARBA00012438"/>
    </source>
</evidence>
<evidence type="ECO:0000256" key="3">
    <source>
        <dbReference type="ARBA" id="ARBA00004236"/>
    </source>
</evidence>
<dbReference type="InterPro" id="IPR005467">
    <property type="entry name" value="His_kinase_dom"/>
</dbReference>
<evidence type="ECO:0000256" key="15">
    <source>
        <dbReference type="SAM" id="Phobius"/>
    </source>
</evidence>
<dbReference type="Pfam" id="PF00582">
    <property type="entry name" value="Usp"/>
    <property type="match status" value="1"/>
</dbReference>
<keyword evidence="18" id="KW-1185">Reference proteome</keyword>
<dbReference type="RefSeq" id="WP_380972859.1">
    <property type="nucleotide sequence ID" value="NZ_JBHTEF010000001.1"/>
</dbReference>
<dbReference type="InterPro" id="IPR025201">
    <property type="entry name" value="KdpD_TM"/>
</dbReference>
<dbReference type="Gene3D" id="1.10.287.130">
    <property type="match status" value="1"/>
</dbReference>
<dbReference type="InterPro" id="IPR003594">
    <property type="entry name" value="HATPase_dom"/>
</dbReference>
<gene>
    <name evidence="17" type="ORF">ACFQWG_05330</name>
</gene>
<keyword evidence="13 15" id="KW-0472">Membrane</keyword>
<dbReference type="Pfam" id="PF02518">
    <property type="entry name" value="HATPase_c"/>
    <property type="match status" value="1"/>
</dbReference>
<dbReference type="SUPFAM" id="SSF52402">
    <property type="entry name" value="Adenine nucleotide alpha hydrolases-like"/>
    <property type="match status" value="1"/>
</dbReference>
<feature type="transmembrane region" description="Helical" evidence="15">
    <location>
        <begin position="402"/>
        <end position="422"/>
    </location>
</feature>
<dbReference type="InterPro" id="IPR038318">
    <property type="entry name" value="KdpD_sf"/>
</dbReference>
<accession>A0ABW2SM86</accession>
<dbReference type="Pfam" id="PF02702">
    <property type="entry name" value="KdpD"/>
    <property type="match status" value="1"/>
</dbReference>
<dbReference type="Gene3D" id="3.30.565.10">
    <property type="entry name" value="Histidine kinase-like ATPase, C-terminal domain"/>
    <property type="match status" value="1"/>
</dbReference>
<evidence type="ECO:0000256" key="14">
    <source>
        <dbReference type="SAM" id="MobiDB-lite"/>
    </source>
</evidence>
<dbReference type="InterPro" id="IPR004358">
    <property type="entry name" value="Sig_transdc_His_kin-like_C"/>
</dbReference>
<keyword evidence="11 15" id="KW-1133">Transmembrane helix</keyword>
<dbReference type="SUPFAM" id="SSF55874">
    <property type="entry name" value="ATPase domain of HSP90 chaperone/DNA topoisomerase II/histidine kinase"/>
    <property type="match status" value="1"/>
</dbReference>
<dbReference type="PRINTS" id="PR00344">
    <property type="entry name" value="BCTRLSENSOR"/>
</dbReference>
<keyword evidence="5" id="KW-0597">Phosphoprotein</keyword>
<feature type="transmembrane region" description="Helical" evidence="15">
    <location>
        <begin position="456"/>
        <end position="475"/>
    </location>
</feature>
<dbReference type="PANTHER" id="PTHR45569:SF1">
    <property type="entry name" value="SENSOR PROTEIN KDPD"/>
    <property type="match status" value="1"/>
</dbReference>
<dbReference type="CDD" id="cd00075">
    <property type="entry name" value="HATPase"/>
    <property type="match status" value="1"/>
</dbReference>
<evidence type="ECO:0000313" key="17">
    <source>
        <dbReference type="EMBL" id="MFC7580631.1"/>
    </source>
</evidence>
<evidence type="ECO:0000256" key="13">
    <source>
        <dbReference type="ARBA" id="ARBA00023136"/>
    </source>
</evidence>
<protein>
    <recommendedName>
        <fullName evidence="4">histidine kinase</fullName>
        <ecNumber evidence="4">2.7.13.3</ecNumber>
    </recommendedName>
</protein>
<dbReference type="Gene3D" id="3.40.50.300">
    <property type="entry name" value="P-loop containing nucleotide triphosphate hydrolases"/>
    <property type="match status" value="1"/>
</dbReference>
<evidence type="ECO:0000313" key="18">
    <source>
        <dbReference type="Proteomes" id="UP001596527"/>
    </source>
</evidence>
<evidence type="ECO:0000256" key="6">
    <source>
        <dbReference type="ARBA" id="ARBA00022679"/>
    </source>
</evidence>
<keyword evidence="12" id="KW-0902">Two-component regulatory system</keyword>
<keyword evidence="10 17" id="KW-0067">ATP-binding</keyword>
<reference evidence="18" key="1">
    <citation type="journal article" date="2019" name="Int. J. Syst. Evol. Microbiol.">
        <title>The Global Catalogue of Microorganisms (GCM) 10K type strain sequencing project: providing services to taxonomists for standard genome sequencing and annotation.</title>
        <authorList>
            <consortium name="The Broad Institute Genomics Platform"/>
            <consortium name="The Broad Institute Genome Sequencing Center for Infectious Disease"/>
            <person name="Wu L."/>
            <person name="Ma J."/>
        </authorList>
    </citation>
    <scope>NUCLEOTIDE SEQUENCE [LARGE SCALE GENOMIC DNA]</scope>
    <source>
        <strain evidence="18">CCUG 56698</strain>
    </source>
</reference>
<dbReference type="GO" id="GO:0005524">
    <property type="term" value="F:ATP binding"/>
    <property type="evidence" value="ECO:0007669"/>
    <property type="project" value="UniProtKB-KW"/>
</dbReference>
<feature type="transmembrane region" description="Helical" evidence="15">
    <location>
        <begin position="379"/>
        <end position="396"/>
    </location>
</feature>
<dbReference type="InterPro" id="IPR027417">
    <property type="entry name" value="P-loop_NTPase"/>
</dbReference>
<evidence type="ECO:0000256" key="9">
    <source>
        <dbReference type="ARBA" id="ARBA00022777"/>
    </source>
</evidence>
<dbReference type="SMART" id="SM00388">
    <property type="entry name" value="HisKA"/>
    <property type="match status" value="1"/>
</dbReference>
<dbReference type="InterPro" id="IPR006016">
    <property type="entry name" value="UspA"/>
</dbReference>
<dbReference type="SUPFAM" id="SSF47384">
    <property type="entry name" value="Homodimeric domain of signal transducing histidine kinase"/>
    <property type="match status" value="1"/>
</dbReference>
<keyword evidence="8" id="KW-0547">Nucleotide-binding</keyword>
<dbReference type="Pfam" id="PF00512">
    <property type="entry name" value="HisKA"/>
    <property type="match status" value="1"/>
</dbReference>
<dbReference type="Gene3D" id="3.40.50.620">
    <property type="entry name" value="HUPs"/>
    <property type="match status" value="1"/>
</dbReference>
<organism evidence="17 18">
    <name type="scientific">Schaalia naturae</name>
    <dbReference type="NCBI Taxonomy" id="635203"/>
    <lineage>
        <taxon>Bacteria</taxon>
        <taxon>Bacillati</taxon>
        <taxon>Actinomycetota</taxon>
        <taxon>Actinomycetes</taxon>
        <taxon>Actinomycetales</taxon>
        <taxon>Actinomycetaceae</taxon>
        <taxon>Schaalia</taxon>
    </lineage>
</organism>
<dbReference type="Gene3D" id="1.20.120.620">
    <property type="entry name" value="Backbone structure of the membrane domain of e. Coli histidine kinase receptor kdpd"/>
    <property type="match status" value="1"/>
</dbReference>
<dbReference type="InterPro" id="IPR003661">
    <property type="entry name" value="HisK_dim/P_dom"/>
</dbReference>
<dbReference type="InterPro" id="IPR036890">
    <property type="entry name" value="HATPase_C_sf"/>
</dbReference>
<comment type="caution">
    <text evidence="17">The sequence shown here is derived from an EMBL/GenBank/DDBJ whole genome shotgun (WGS) entry which is preliminary data.</text>
</comment>
<evidence type="ECO:0000256" key="2">
    <source>
        <dbReference type="ARBA" id="ARBA00004141"/>
    </source>
</evidence>
<feature type="region of interest" description="Disordered" evidence="14">
    <location>
        <begin position="536"/>
        <end position="556"/>
    </location>
</feature>
<dbReference type="SUPFAM" id="SSF52540">
    <property type="entry name" value="P-loop containing nucleoside triphosphate hydrolases"/>
    <property type="match status" value="1"/>
</dbReference>